<reference evidence="16 17" key="1">
    <citation type="journal article" date="2004" name="Nucleic Acids Res.">
        <title>Unique features revealed by the genome sequence of Acinetobacter sp. ADP1, a versatile and naturally transformation competent bacterium.</title>
        <authorList>
            <person name="Barbe V."/>
            <person name="Vallenet D."/>
            <person name="Fonknechten N."/>
            <person name="Kreimeyer A."/>
            <person name="Oztas S."/>
            <person name="Labarre L."/>
            <person name="Cruveiller S."/>
            <person name="Robert C."/>
            <person name="Duprat S."/>
            <person name="Wincker P."/>
            <person name="Ornston L.N."/>
            <person name="Weissenbach J."/>
            <person name="Marliere P."/>
            <person name="Cohen G.N."/>
            <person name="Medigue C."/>
        </authorList>
    </citation>
    <scope>NUCLEOTIDE SEQUENCE [LARGE SCALE GENOMIC DNA]</scope>
    <source>
        <strain evidence="17">ATCC 33305 / BD413 / ADP1</strain>
    </source>
</reference>
<dbReference type="SUPFAM" id="SSF51569">
    <property type="entry name" value="Aldolase"/>
    <property type="match status" value="1"/>
</dbReference>
<name>Q6F6U2_ACIAD</name>
<evidence type="ECO:0000256" key="14">
    <source>
        <dbReference type="PIRSR" id="PIRSR001365-1"/>
    </source>
</evidence>
<dbReference type="InterPro" id="IPR020624">
    <property type="entry name" value="Schiff_base-form_aldolases_CS"/>
</dbReference>
<feature type="active site" description="Schiff-base intermediate with substrate" evidence="14">
    <location>
        <position position="161"/>
    </location>
</feature>
<comment type="subcellular location">
    <subcellularLocation>
        <location evidence="12">Cytoplasm</location>
    </subcellularLocation>
</comment>
<dbReference type="Pfam" id="PF00701">
    <property type="entry name" value="DHDPS"/>
    <property type="match status" value="1"/>
</dbReference>
<evidence type="ECO:0000256" key="8">
    <source>
        <dbReference type="ARBA" id="ARBA00023154"/>
    </source>
</evidence>
<dbReference type="InterPro" id="IPR013785">
    <property type="entry name" value="Aldolase_TIM"/>
</dbReference>
<keyword evidence="10 12" id="KW-0704">Schiff base</keyword>
<dbReference type="PANTHER" id="PTHR12128:SF66">
    <property type="entry name" value="4-HYDROXY-2-OXOGLUTARATE ALDOLASE, MITOCHONDRIAL"/>
    <property type="match status" value="1"/>
</dbReference>
<dbReference type="Gene3D" id="3.20.20.70">
    <property type="entry name" value="Aldolase class I"/>
    <property type="match status" value="1"/>
</dbReference>
<dbReference type="EC" id="4.3.3.7" evidence="4 12"/>
<comment type="catalytic activity">
    <reaction evidence="11 12">
        <text>L-aspartate 4-semialdehyde + pyruvate = (2S,4S)-4-hydroxy-2,3,4,5-tetrahydrodipicolinate + H2O + H(+)</text>
        <dbReference type="Rhea" id="RHEA:34171"/>
        <dbReference type="ChEBI" id="CHEBI:15361"/>
        <dbReference type="ChEBI" id="CHEBI:15377"/>
        <dbReference type="ChEBI" id="CHEBI:15378"/>
        <dbReference type="ChEBI" id="CHEBI:67139"/>
        <dbReference type="ChEBI" id="CHEBI:537519"/>
        <dbReference type="EC" id="4.3.3.7"/>
    </reaction>
</comment>
<evidence type="ECO:0000313" key="16">
    <source>
        <dbReference type="EMBL" id="CAG70225.1"/>
    </source>
</evidence>
<evidence type="ECO:0000313" key="17">
    <source>
        <dbReference type="Proteomes" id="UP000000430"/>
    </source>
</evidence>
<dbReference type="HAMAP" id="MF_00418">
    <property type="entry name" value="DapA"/>
    <property type="match status" value="1"/>
</dbReference>
<feature type="binding site" evidence="12 15">
    <location>
        <position position="73"/>
    </location>
    <ligand>
        <name>pyruvate</name>
        <dbReference type="ChEBI" id="CHEBI:15361"/>
    </ligand>
</feature>
<organism evidence="16 17">
    <name type="scientific">Acinetobacter baylyi (strain ATCC 33305 / BD413 / ADP1)</name>
    <dbReference type="NCBI Taxonomy" id="62977"/>
    <lineage>
        <taxon>Bacteria</taxon>
        <taxon>Pseudomonadati</taxon>
        <taxon>Pseudomonadota</taxon>
        <taxon>Gammaproteobacteria</taxon>
        <taxon>Moraxellales</taxon>
        <taxon>Moraxellaceae</taxon>
        <taxon>Acinetobacter</taxon>
    </lineage>
</organism>
<evidence type="ECO:0000256" key="5">
    <source>
        <dbReference type="ARBA" id="ARBA00022490"/>
    </source>
</evidence>
<dbReference type="InterPro" id="IPR020625">
    <property type="entry name" value="Schiff_base-form_aldolases_AS"/>
</dbReference>
<dbReference type="GO" id="GO:0009089">
    <property type="term" value="P:lysine biosynthetic process via diaminopimelate"/>
    <property type="evidence" value="ECO:0007669"/>
    <property type="project" value="UniProtKB-UniRule"/>
</dbReference>
<evidence type="ECO:0000256" key="2">
    <source>
        <dbReference type="ARBA" id="ARBA00005120"/>
    </source>
</evidence>
<feature type="site" description="Part of a proton relay during catalysis" evidence="12">
    <location>
        <position position="72"/>
    </location>
</feature>
<evidence type="ECO:0000256" key="9">
    <source>
        <dbReference type="ARBA" id="ARBA00023239"/>
    </source>
</evidence>
<dbReference type="STRING" id="202950.GCA_001485005_01632"/>
<accession>Q6F6U2</accession>
<evidence type="ECO:0000256" key="15">
    <source>
        <dbReference type="PIRSR" id="PIRSR001365-2"/>
    </source>
</evidence>
<feature type="active site" description="Proton donor/acceptor" evidence="12">
    <location>
        <position position="161"/>
    </location>
</feature>
<evidence type="ECO:0000256" key="10">
    <source>
        <dbReference type="ARBA" id="ARBA00023270"/>
    </source>
</evidence>
<feature type="binding site" evidence="12 15">
    <location>
        <position position="231"/>
    </location>
    <ligand>
        <name>pyruvate</name>
        <dbReference type="ChEBI" id="CHEBI:15361"/>
    </ligand>
</feature>
<dbReference type="CDD" id="cd00950">
    <property type="entry name" value="DHDPS"/>
    <property type="match status" value="1"/>
</dbReference>
<dbReference type="InterPro" id="IPR002220">
    <property type="entry name" value="DapA-like"/>
</dbReference>
<proteinExistence type="inferred from homology"/>
<keyword evidence="7 12" id="KW-0220">Diaminopimelate biosynthesis</keyword>
<keyword evidence="8 12" id="KW-0457">Lysine biosynthesis</keyword>
<evidence type="ECO:0000256" key="7">
    <source>
        <dbReference type="ARBA" id="ARBA00022915"/>
    </source>
</evidence>
<evidence type="ECO:0000256" key="3">
    <source>
        <dbReference type="ARBA" id="ARBA00007592"/>
    </source>
</evidence>
<feature type="active site" description="Schiff-base intermediate with substrate" evidence="12 14">
    <location>
        <position position="189"/>
    </location>
</feature>
<dbReference type="SMART" id="SM01130">
    <property type="entry name" value="DHDPS"/>
    <property type="match status" value="1"/>
</dbReference>
<dbReference type="PIRSF" id="PIRSF001365">
    <property type="entry name" value="DHDPS"/>
    <property type="match status" value="1"/>
</dbReference>
<comment type="pathway">
    <text evidence="2 12">Amino-acid biosynthesis; L-lysine biosynthesis via DAP pathway; (S)-tetrahydrodipicolinate from L-aspartate: step 3/4.</text>
</comment>
<evidence type="ECO:0000256" key="1">
    <source>
        <dbReference type="ARBA" id="ARBA00003294"/>
    </source>
</evidence>
<dbReference type="InterPro" id="IPR005263">
    <property type="entry name" value="DapA"/>
</dbReference>
<dbReference type="GO" id="GO:0005829">
    <property type="term" value="C:cytosol"/>
    <property type="evidence" value="ECO:0007669"/>
    <property type="project" value="TreeGrafter"/>
</dbReference>
<dbReference type="Proteomes" id="UP000000430">
    <property type="component" value="Chromosome"/>
</dbReference>
<sequence>MQTVHFSFLLFHSDGKIGYFFKMTQQAPTIQGSIVAIVTPMHQDGSVDWKGLEKLVEWHIQQGTNSIVAVGTTGEASTLSMEEHTKVIQEIIRVANKRIPIIAGTGANSTHEAIELTQAAKDLGADAALLVTPYYNKPTQEGLYQHYKAIAEAVDIPQILYNVPGRTGVDLSNETAIRLADLTNIIGIKDATGDIPRGQALIEGLNGKMAVYSGDDETAWELITLGAKGNISVTANIIPKAMSELCATALQGQKEQAKVLNDQVANVHNILFCESNPIPVKWALHEMGLVDTGIRLPLTPLAEQYREPLRHQLKAAGIIQ</sequence>
<dbReference type="UniPathway" id="UPA00034">
    <property type="reaction ID" value="UER00017"/>
</dbReference>
<comment type="function">
    <text evidence="1 12">Catalyzes the condensation of (S)-aspartate-beta-semialdehyde [(S)-ASA] and pyruvate to 4-hydroxy-tetrahydrodipicolinate (HTPA).</text>
</comment>
<gene>
    <name evidence="12 16" type="primary">dapA</name>
    <name evidence="16" type="ordered locus">ACIAD3585</name>
</gene>
<dbReference type="PANTHER" id="PTHR12128">
    <property type="entry name" value="DIHYDRODIPICOLINATE SYNTHASE"/>
    <property type="match status" value="1"/>
</dbReference>
<dbReference type="PRINTS" id="PR00146">
    <property type="entry name" value="DHPICSNTHASE"/>
</dbReference>
<dbReference type="NCBIfam" id="TIGR00674">
    <property type="entry name" value="dapA"/>
    <property type="match status" value="1"/>
</dbReference>
<dbReference type="EMBL" id="CR543861">
    <property type="protein sequence ID" value="CAG70225.1"/>
    <property type="molecule type" value="Genomic_DNA"/>
</dbReference>
<comment type="similarity">
    <text evidence="3 12 13">Belongs to the DapA family.</text>
</comment>
<evidence type="ECO:0000256" key="13">
    <source>
        <dbReference type="PIRNR" id="PIRNR001365"/>
    </source>
</evidence>
<dbReference type="PROSITE" id="PS00666">
    <property type="entry name" value="DHDPS_2"/>
    <property type="match status" value="1"/>
</dbReference>
<protein>
    <recommendedName>
        <fullName evidence="4 12">4-hydroxy-tetrahydrodipicolinate synthase</fullName>
        <shortName evidence="12">HTPA synthase</shortName>
        <ecNumber evidence="4 12">4.3.3.7</ecNumber>
    </recommendedName>
</protein>
<keyword evidence="9 12" id="KW-0456">Lyase</keyword>
<evidence type="ECO:0000256" key="6">
    <source>
        <dbReference type="ARBA" id="ARBA00022605"/>
    </source>
</evidence>
<dbReference type="HOGENOM" id="CLU_049343_7_1_6"/>
<keyword evidence="6 12" id="KW-0028">Amino-acid biosynthesis</keyword>
<dbReference type="AlphaFoldDB" id="Q6F6U2"/>
<dbReference type="eggNOG" id="COG0329">
    <property type="taxonomic scope" value="Bacteria"/>
</dbReference>
<comment type="caution">
    <text evidence="12">Was originally thought to be a dihydrodipicolinate synthase (DHDPS), catalyzing the condensation of (S)-aspartate-beta-semialdehyde [(S)-ASA] and pyruvate to dihydrodipicolinate (DHDP). However, it was shown in E.coli that the product of the enzymatic reaction is not dihydrodipicolinate but in fact (4S)-4-hydroxy-2,3,4,5-tetrahydro-(2S)-dipicolinic acid (HTPA), and that the consecutive dehydration reaction leading to DHDP is not spontaneous but catalyzed by DapB.</text>
</comment>
<evidence type="ECO:0000256" key="12">
    <source>
        <dbReference type="HAMAP-Rule" id="MF_00418"/>
    </source>
</evidence>
<evidence type="ECO:0000256" key="4">
    <source>
        <dbReference type="ARBA" id="ARBA00012086"/>
    </source>
</evidence>
<comment type="subunit">
    <text evidence="12">Homotetramer; dimer of dimers.</text>
</comment>
<feature type="site" description="Part of a proton relay during catalysis" evidence="12">
    <location>
        <position position="135"/>
    </location>
</feature>
<dbReference type="GO" id="GO:0008840">
    <property type="term" value="F:4-hydroxy-tetrahydrodipicolinate synthase activity"/>
    <property type="evidence" value="ECO:0007669"/>
    <property type="project" value="UniProtKB-UniRule"/>
</dbReference>
<keyword evidence="5 12" id="KW-0963">Cytoplasm</keyword>
<dbReference type="PROSITE" id="PS00665">
    <property type="entry name" value="DHDPS_1"/>
    <property type="match status" value="1"/>
</dbReference>
<dbReference type="KEGG" id="aci:ACIAD3585"/>
<dbReference type="GO" id="GO:0019877">
    <property type="term" value="P:diaminopimelate biosynthetic process"/>
    <property type="evidence" value="ECO:0007669"/>
    <property type="project" value="UniProtKB-UniRule"/>
</dbReference>
<evidence type="ECO:0000256" key="11">
    <source>
        <dbReference type="ARBA" id="ARBA00047836"/>
    </source>
</evidence>